<evidence type="ECO:0000256" key="12">
    <source>
        <dbReference type="ARBA" id="ARBA00031030"/>
    </source>
</evidence>
<dbReference type="PANTHER" id="PTHR13285:SF23">
    <property type="entry name" value="TEICHOIC ACID D-ALANYLTRANSFERASE"/>
    <property type="match status" value="1"/>
</dbReference>
<feature type="transmembrane region" description="Helical" evidence="14">
    <location>
        <begin position="323"/>
        <end position="342"/>
    </location>
</feature>
<keyword evidence="6 13" id="KW-0808">Transferase</keyword>
<dbReference type="Proteomes" id="UP000188879">
    <property type="component" value="Unassembled WGS sequence"/>
</dbReference>
<evidence type="ECO:0000313" key="15">
    <source>
        <dbReference type="EMBL" id="ONG58942.1"/>
    </source>
</evidence>
<evidence type="ECO:0000256" key="7">
    <source>
        <dbReference type="ARBA" id="ARBA00022692"/>
    </source>
</evidence>
<proteinExistence type="inferred from homology"/>
<dbReference type="RefSeq" id="WP_076955530.1">
    <property type="nucleotide sequence ID" value="NZ_MLCO01000007.1"/>
</dbReference>
<evidence type="ECO:0000256" key="5">
    <source>
        <dbReference type="ARBA" id="ARBA00022475"/>
    </source>
</evidence>
<accession>A0A1V2H862</accession>
<feature type="transmembrane region" description="Helical" evidence="14">
    <location>
        <begin position="503"/>
        <end position="522"/>
    </location>
</feature>
<evidence type="ECO:0000256" key="3">
    <source>
        <dbReference type="ARBA" id="ARBA00010323"/>
    </source>
</evidence>
<comment type="pathway">
    <text evidence="2">Glycan biosynthesis; alginate biosynthesis.</text>
</comment>
<evidence type="ECO:0000256" key="13">
    <source>
        <dbReference type="PIRNR" id="PIRNR016636"/>
    </source>
</evidence>
<keyword evidence="5 13" id="KW-1003">Cell membrane</keyword>
<dbReference type="GO" id="GO:0042121">
    <property type="term" value="P:alginic acid biosynthetic process"/>
    <property type="evidence" value="ECO:0007669"/>
    <property type="project" value="UniProtKB-KW"/>
</dbReference>
<dbReference type="InterPro" id="IPR051085">
    <property type="entry name" value="MB_O-acyltransferase"/>
</dbReference>
<evidence type="ECO:0000256" key="14">
    <source>
        <dbReference type="SAM" id="Phobius"/>
    </source>
</evidence>
<gene>
    <name evidence="15" type="ORF">BKE38_01085</name>
</gene>
<dbReference type="InterPro" id="IPR028362">
    <property type="entry name" value="AlgI"/>
</dbReference>
<dbReference type="Pfam" id="PF03062">
    <property type="entry name" value="MBOAT"/>
    <property type="match status" value="1"/>
</dbReference>
<feature type="transmembrane region" description="Helical" evidence="14">
    <location>
        <begin position="348"/>
        <end position="366"/>
    </location>
</feature>
<dbReference type="PANTHER" id="PTHR13285">
    <property type="entry name" value="ACYLTRANSFERASE"/>
    <property type="match status" value="1"/>
</dbReference>
<feature type="transmembrane region" description="Helical" evidence="14">
    <location>
        <begin position="426"/>
        <end position="445"/>
    </location>
</feature>
<dbReference type="GO" id="GO:0016746">
    <property type="term" value="F:acyltransferase activity"/>
    <property type="evidence" value="ECO:0007669"/>
    <property type="project" value="UniProtKB-KW"/>
</dbReference>
<feature type="transmembrane region" description="Helical" evidence="14">
    <location>
        <begin position="6"/>
        <end position="24"/>
    </location>
</feature>
<keyword evidence="16" id="KW-1185">Reference proteome</keyword>
<dbReference type="AlphaFoldDB" id="A0A1V2H862"/>
<keyword evidence="8" id="KW-0016">Alginate biosynthesis</keyword>
<comment type="subcellular location">
    <subcellularLocation>
        <location evidence="1">Cell membrane</location>
        <topology evidence="1">Multi-pass membrane protein</topology>
    </subcellularLocation>
</comment>
<comment type="caution">
    <text evidence="15">The sequence shown here is derived from an EMBL/GenBank/DDBJ whole genome shotgun (WGS) entry which is preliminary data.</text>
</comment>
<evidence type="ECO:0000313" key="16">
    <source>
        <dbReference type="Proteomes" id="UP000188879"/>
    </source>
</evidence>
<evidence type="ECO:0000256" key="9">
    <source>
        <dbReference type="ARBA" id="ARBA00022989"/>
    </source>
</evidence>
<evidence type="ECO:0000256" key="1">
    <source>
        <dbReference type="ARBA" id="ARBA00004651"/>
    </source>
</evidence>
<evidence type="ECO:0000256" key="2">
    <source>
        <dbReference type="ARBA" id="ARBA00005182"/>
    </source>
</evidence>
<dbReference type="GO" id="GO:0005886">
    <property type="term" value="C:plasma membrane"/>
    <property type="evidence" value="ECO:0007669"/>
    <property type="project" value="UniProtKB-SubCell"/>
</dbReference>
<dbReference type="InterPro" id="IPR004299">
    <property type="entry name" value="MBOAT_fam"/>
</dbReference>
<protein>
    <recommendedName>
        <fullName evidence="4">Probable alginate O-acetylase AlgI</fullName>
    </recommendedName>
    <alternativeName>
        <fullName evidence="12">Alginate biosynthesis protein AlgI</fullName>
    </alternativeName>
</protein>
<keyword evidence="7 14" id="KW-0812">Transmembrane</keyword>
<feature type="transmembrane region" description="Helical" evidence="14">
    <location>
        <begin position="76"/>
        <end position="94"/>
    </location>
</feature>
<dbReference type="EMBL" id="MLCO01000007">
    <property type="protein sequence ID" value="ONG58942.1"/>
    <property type="molecule type" value="Genomic_DNA"/>
</dbReference>
<sequence>MLFNSAGFILGFLPVVLLGFVLLAGGGHRRFAGLWLTAASLVFYGWWNPIYVPLLLASMTANFWLGGLLRRHPTRALLIAGIAANVLLLAYFKYTGFLVQVADQVTGAGWSAPQIILPLAISFYTFQQIAYLSDAHDGAVGEHNFSNYCLFITFFPHLIAGPITHHKEMLEQFEDPDGFRPRIDTMAVGATLFLMGLFKKVVLADPMGAEAAPVFAAAADGASLAMLDAWTGALSYTLQLYFDFSGYSDMAIGLGLLFGISLPANFDSPYKAQNIIQYWSRWHMTLTRFLTTYIYTPLVLRATRARVAAGKPLPRRGKMTPGAFLHLVAWPTIATLMISGVWHGAGWQFVAFGALHAFYLVVAHGWRAFKASRGMPLDSSNPLKHGVAVLTTFVCVVIGAVFFRSADLTSALTLLAGMAGLHGFEFPPVLAELPGLASVIAALGVNVAQPDFFRPTTALQIAVLLAFCWTLPNSQQWLRAARTALGWKPWSSWMERSMPWLSWRPNAAVGVAVGVVGFYALARALSAAPTEFLYFQF</sequence>
<organism evidence="15 16">
    <name type="scientific">Teichococcus deserti</name>
    <dbReference type="NCBI Taxonomy" id="1817963"/>
    <lineage>
        <taxon>Bacteria</taxon>
        <taxon>Pseudomonadati</taxon>
        <taxon>Pseudomonadota</taxon>
        <taxon>Alphaproteobacteria</taxon>
        <taxon>Acetobacterales</taxon>
        <taxon>Roseomonadaceae</taxon>
        <taxon>Roseomonas</taxon>
    </lineage>
</organism>
<reference evidence="15 16" key="1">
    <citation type="submission" date="2016-10" db="EMBL/GenBank/DDBJ databases">
        <title>Draft Genome sequence of Roseomonas sp. strain M3.</title>
        <authorList>
            <person name="Subhash Y."/>
            <person name="Lee S."/>
        </authorList>
    </citation>
    <scope>NUCLEOTIDE SEQUENCE [LARGE SCALE GENOMIC DNA]</scope>
    <source>
        <strain evidence="15 16">M3</strain>
    </source>
</reference>
<evidence type="ECO:0000256" key="10">
    <source>
        <dbReference type="ARBA" id="ARBA00023136"/>
    </source>
</evidence>
<dbReference type="InterPro" id="IPR024194">
    <property type="entry name" value="Ac/AlaTfrase_AlgI/DltB"/>
</dbReference>
<evidence type="ECO:0000256" key="11">
    <source>
        <dbReference type="ARBA" id="ARBA00023315"/>
    </source>
</evidence>
<dbReference type="PIRSF" id="PIRSF016636">
    <property type="entry name" value="AlgI_DltB"/>
    <property type="match status" value="1"/>
</dbReference>
<feature type="transmembrane region" description="Helical" evidence="14">
    <location>
        <begin position="244"/>
        <end position="266"/>
    </location>
</feature>
<comment type="similarity">
    <text evidence="3 13">Belongs to the membrane-bound acyltransferase family.</text>
</comment>
<feature type="transmembrane region" description="Helical" evidence="14">
    <location>
        <begin position="114"/>
        <end position="133"/>
    </location>
</feature>
<evidence type="ECO:0000256" key="6">
    <source>
        <dbReference type="ARBA" id="ARBA00022679"/>
    </source>
</evidence>
<keyword evidence="10 13" id="KW-0472">Membrane</keyword>
<evidence type="ECO:0000256" key="8">
    <source>
        <dbReference type="ARBA" id="ARBA00022841"/>
    </source>
</evidence>
<dbReference type="PIRSF" id="PIRSF500217">
    <property type="entry name" value="AlgI"/>
    <property type="match status" value="1"/>
</dbReference>
<feature type="transmembrane region" description="Helical" evidence="14">
    <location>
        <begin position="387"/>
        <end position="406"/>
    </location>
</feature>
<evidence type="ECO:0000256" key="4">
    <source>
        <dbReference type="ARBA" id="ARBA00016084"/>
    </source>
</evidence>
<feature type="transmembrane region" description="Helical" evidence="14">
    <location>
        <begin position="53"/>
        <end position="69"/>
    </location>
</feature>
<name>A0A1V2H862_9PROT</name>
<keyword evidence="9 14" id="KW-1133">Transmembrane helix</keyword>
<dbReference type="OrthoDB" id="139172at2"/>
<keyword evidence="11 13" id="KW-0012">Acyltransferase</keyword>